<organism evidence="2 3">
    <name type="scientific">Corchorus olitorius</name>
    <dbReference type="NCBI Taxonomy" id="93759"/>
    <lineage>
        <taxon>Eukaryota</taxon>
        <taxon>Viridiplantae</taxon>
        <taxon>Streptophyta</taxon>
        <taxon>Embryophyta</taxon>
        <taxon>Tracheophyta</taxon>
        <taxon>Spermatophyta</taxon>
        <taxon>Magnoliopsida</taxon>
        <taxon>eudicotyledons</taxon>
        <taxon>Gunneridae</taxon>
        <taxon>Pentapetalae</taxon>
        <taxon>rosids</taxon>
        <taxon>malvids</taxon>
        <taxon>Malvales</taxon>
        <taxon>Malvaceae</taxon>
        <taxon>Grewioideae</taxon>
        <taxon>Apeibeae</taxon>
        <taxon>Corchorus</taxon>
    </lineage>
</organism>
<name>A0A1R3KPB4_9ROSI</name>
<dbReference type="AlphaFoldDB" id="A0A1R3KPB4"/>
<dbReference type="Proteomes" id="UP000187203">
    <property type="component" value="Unassembled WGS sequence"/>
</dbReference>
<evidence type="ECO:0000256" key="1">
    <source>
        <dbReference type="SAM" id="MobiDB-lite"/>
    </source>
</evidence>
<protein>
    <submittedName>
        <fullName evidence="2">Uncharacterized protein</fullName>
    </submittedName>
</protein>
<evidence type="ECO:0000313" key="2">
    <source>
        <dbReference type="EMBL" id="OMP08899.1"/>
    </source>
</evidence>
<gene>
    <name evidence="2" type="ORF">COLO4_06013</name>
</gene>
<accession>A0A1R3KPB4</accession>
<sequence>MNLTAPFYNIAECDERVGSQAGASHRGKSHGPARAGIATELSGAMS</sequence>
<feature type="region of interest" description="Disordered" evidence="1">
    <location>
        <begin position="19"/>
        <end position="46"/>
    </location>
</feature>
<dbReference type="EMBL" id="AWUE01012559">
    <property type="protein sequence ID" value="OMP08899.1"/>
    <property type="molecule type" value="Genomic_DNA"/>
</dbReference>
<comment type="caution">
    <text evidence="2">The sequence shown here is derived from an EMBL/GenBank/DDBJ whole genome shotgun (WGS) entry which is preliminary data.</text>
</comment>
<reference evidence="3" key="1">
    <citation type="submission" date="2013-09" db="EMBL/GenBank/DDBJ databases">
        <title>Corchorus olitorius genome sequencing.</title>
        <authorList>
            <person name="Alam M."/>
            <person name="Haque M.S."/>
            <person name="Islam M.S."/>
            <person name="Emdad E.M."/>
            <person name="Islam M.M."/>
            <person name="Ahmed B."/>
            <person name="Halim A."/>
            <person name="Hossen Q.M.M."/>
            <person name="Hossain M.Z."/>
            <person name="Ahmed R."/>
            <person name="Khan M.M."/>
            <person name="Islam R."/>
            <person name="Rashid M.M."/>
            <person name="Khan S.A."/>
            <person name="Rahman M.S."/>
            <person name="Alam M."/>
            <person name="Yahiya A.S."/>
            <person name="Khan M.S."/>
            <person name="Azam M.S."/>
            <person name="Haque T."/>
            <person name="Lashkar M.Z.H."/>
            <person name="Akhand A.I."/>
            <person name="Morshed G."/>
            <person name="Roy S."/>
            <person name="Uddin K.S."/>
            <person name="Rabeya T."/>
            <person name="Hossain A.S."/>
            <person name="Chowdhury A."/>
            <person name="Snigdha A.R."/>
            <person name="Mortoza M.S."/>
            <person name="Matin S.A."/>
            <person name="Hoque S.M.E."/>
            <person name="Islam M.K."/>
            <person name="Roy D.K."/>
            <person name="Haider R."/>
            <person name="Moosa M.M."/>
            <person name="Elias S.M."/>
            <person name="Hasan A.M."/>
            <person name="Jahan S."/>
            <person name="Shafiuddin M."/>
            <person name="Mahmood N."/>
            <person name="Shommy N.S."/>
        </authorList>
    </citation>
    <scope>NUCLEOTIDE SEQUENCE [LARGE SCALE GENOMIC DNA]</scope>
    <source>
        <strain evidence="3">cv. O-4</strain>
    </source>
</reference>
<proteinExistence type="predicted"/>
<evidence type="ECO:0000313" key="3">
    <source>
        <dbReference type="Proteomes" id="UP000187203"/>
    </source>
</evidence>
<keyword evidence="3" id="KW-1185">Reference proteome</keyword>